<reference evidence="2" key="1">
    <citation type="submission" date="2017-01" db="EMBL/GenBank/DDBJ databases">
        <title>Comparative genomics of anhydrobiosis in the tardigrade Hypsibius dujardini.</title>
        <authorList>
            <person name="Yoshida Y."/>
            <person name="Koutsovoulos G."/>
            <person name="Laetsch D."/>
            <person name="Stevens L."/>
            <person name="Kumar S."/>
            <person name="Horikawa D."/>
            <person name="Ishino K."/>
            <person name="Komine S."/>
            <person name="Tomita M."/>
            <person name="Blaxter M."/>
            <person name="Arakawa K."/>
        </authorList>
    </citation>
    <scope>NUCLEOTIDE SEQUENCE [LARGE SCALE GENOMIC DNA]</scope>
    <source>
        <strain evidence="2">Z151</strain>
    </source>
</reference>
<dbReference type="Proteomes" id="UP000192578">
    <property type="component" value="Unassembled WGS sequence"/>
</dbReference>
<name>A0A1W0WU97_HYPEX</name>
<dbReference type="EMBL" id="MTYJ01000046">
    <property type="protein sequence ID" value="OQV18733.1"/>
    <property type="molecule type" value="Genomic_DNA"/>
</dbReference>
<organism evidence="1 2">
    <name type="scientific">Hypsibius exemplaris</name>
    <name type="common">Freshwater tardigrade</name>
    <dbReference type="NCBI Taxonomy" id="2072580"/>
    <lineage>
        <taxon>Eukaryota</taxon>
        <taxon>Metazoa</taxon>
        <taxon>Ecdysozoa</taxon>
        <taxon>Tardigrada</taxon>
        <taxon>Eutardigrada</taxon>
        <taxon>Parachela</taxon>
        <taxon>Hypsibioidea</taxon>
        <taxon>Hypsibiidae</taxon>
        <taxon>Hypsibius</taxon>
    </lineage>
</organism>
<gene>
    <name evidence="1" type="ORF">BV898_07172</name>
</gene>
<keyword evidence="2" id="KW-1185">Reference proteome</keyword>
<evidence type="ECO:0000313" key="2">
    <source>
        <dbReference type="Proteomes" id="UP000192578"/>
    </source>
</evidence>
<dbReference type="AlphaFoldDB" id="A0A1W0WU97"/>
<comment type="caution">
    <text evidence="1">The sequence shown here is derived from an EMBL/GenBank/DDBJ whole genome shotgun (WGS) entry which is preliminary data.</text>
</comment>
<protein>
    <recommendedName>
        <fullName evidence="3">HTH CENPB-type domain-containing protein</fullName>
    </recommendedName>
</protein>
<accession>A0A1W0WU97</accession>
<evidence type="ECO:0008006" key="3">
    <source>
        <dbReference type="Google" id="ProtNLM"/>
    </source>
</evidence>
<sequence length="66" mass="7698">MRQIIDISKATYDKAESELAIIYDFDLTEWARDAAVSVNLNGFRVSKSWISKFKEVNNIVERKIME</sequence>
<evidence type="ECO:0000313" key="1">
    <source>
        <dbReference type="EMBL" id="OQV18733.1"/>
    </source>
</evidence>
<proteinExistence type="predicted"/>